<dbReference type="EMBL" id="JAPQKR010000014">
    <property type="protein sequence ID" value="KAJ5197888.1"/>
    <property type="molecule type" value="Genomic_DNA"/>
</dbReference>
<protein>
    <submittedName>
        <fullName evidence="1">Alpha/Beta hydrolase protein</fullName>
    </submittedName>
</protein>
<comment type="caution">
    <text evidence="1">The sequence shown here is derived from an EMBL/GenBank/DDBJ whole genome shotgun (WGS) entry which is preliminary data.</text>
</comment>
<accession>A0A9W9MDF5</accession>
<sequence>MGSLASAGGARSRRSFNGCYAPLDAVESPRPAEMKAQQQVAYESEESVRWTVDNVLANTANLTALDIDMIVRDSLAGNPLAKKAWPLYGMQEDVSESARKISTSKVSIGVRVVVGNEDVVEPMDRVQSKVVSFLRENVRGFYGRCEGREAPSAA</sequence>
<dbReference type="OrthoDB" id="2498029at2759"/>
<dbReference type="GeneID" id="83181368"/>
<reference evidence="1" key="2">
    <citation type="journal article" date="2023" name="IMA Fungus">
        <title>Comparative genomic study of the Penicillium genus elucidates a diverse pangenome and 15 lateral gene transfer events.</title>
        <authorList>
            <person name="Petersen C."/>
            <person name="Sorensen T."/>
            <person name="Nielsen M.R."/>
            <person name="Sondergaard T.E."/>
            <person name="Sorensen J.L."/>
            <person name="Fitzpatrick D.A."/>
            <person name="Frisvad J.C."/>
            <person name="Nielsen K.L."/>
        </authorList>
    </citation>
    <scope>NUCLEOTIDE SEQUENCE</scope>
    <source>
        <strain evidence="1">IBT 15544</strain>
    </source>
</reference>
<evidence type="ECO:0000313" key="1">
    <source>
        <dbReference type="EMBL" id="KAJ5197888.1"/>
    </source>
</evidence>
<dbReference type="Proteomes" id="UP001150904">
    <property type="component" value="Unassembled WGS sequence"/>
</dbReference>
<dbReference type="GO" id="GO:0016787">
    <property type="term" value="F:hydrolase activity"/>
    <property type="evidence" value="ECO:0007669"/>
    <property type="project" value="UniProtKB-KW"/>
</dbReference>
<name>A0A9W9MDF5_9EURO</name>
<gene>
    <name evidence="1" type="ORF">N7498_007005</name>
</gene>
<keyword evidence="2" id="KW-1185">Reference proteome</keyword>
<dbReference type="RefSeq" id="XP_058306316.1">
    <property type="nucleotide sequence ID" value="XM_058454067.1"/>
</dbReference>
<dbReference type="AlphaFoldDB" id="A0A9W9MDF5"/>
<keyword evidence="1" id="KW-0378">Hydrolase</keyword>
<reference evidence="1" key="1">
    <citation type="submission" date="2022-12" db="EMBL/GenBank/DDBJ databases">
        <authorList>
            <person name="Petersen C."/>
        </authorList>
    </citation>
    <scope>NUCLEOTIDE SEQUENCE</scope>
    <source>
        <strain evidence="1">IBT 15544</strain>
    </source>
</reference>
<organism evidence="1 2">
    <name type="scientific">Penicillium cinerascens</name>
    <dbReference type="NCBI Taxonomy" id="70096"/>
    <lineage>
        <taxon>Eukaryota</taxon>
        <taxon>Fungi</taxon>
        <taxon>Dikarya</taxon>
        <taxon>Ascomycota</taxon>
        <taxon>Pezizomycotina</taxon>
        <taxon>Eurotiomycetes</taxon>
        <taxon>Eurotiomycetidae</taxon>
        <taxon>Eurotiales</taxon>
        <taxon>Aspergillaceae</taxon>
        <taxon>Penicillium</taxon>
    </lineage>
</organism>
<evidence type="ECO:0000313" key="2">
    <source>
        <dbReference type="Proteomes" id="UP001150904"/>
    </source>
</evidence>
<proteinExistence type="predicted"/>